<evidence type="ECO:0000313" key="1">
    <source>
        <dbReference type="EMBL" id="EMA34113.1"/>
    </source>
</evidence>
<comment type="caution">
    <text evidence="2">The sequence shown here is derived from an EMBL/GenBank/DDBJ whole genome shotgun (WGS) entry which is preliminary data.</text>
</comment>
<protein>
    <submittedName>
        <fullName evidence="2">Uncharacterized protein</fullName>
    </submittedName>
</protein>
<sequence length="38" mass="4040">AQFPAETPNSRTTTQYDKILVAGEDAILFEPSSGGRDG</sequence>
<evidence type="ECO:0000313" key="3">
    <source>
        <dbReference type="Proteomes" id="UP000011607"/>
    </source>
</evidence>
<name>M0MI80_9EURY</name>
<proteinExistence type="predicted"/>
<keyword evidence="3" id="KW-1185">Reference proteome</keyword>
<dbReference type="AlphaFoldDB" id="M0MI80"/>
<accession>M0MI80</accession>
<evidence type="ECO:0000313" key="2">
    <source>
        <dbReference type="EMBL" id="EMA45033.1"/>
    </source>
</evidence>
<feature type="non-terminal residue" evidence="2">
    <location>
        <position position="1"/>
    </location>
</feature>
<organism evidence="2 3">
    <name type="scientific">Halobiforma nitratireducens JCM 10879</name>
    <dbReference type="NCBI Taxonomy" id="1227454"/>
    <lineage>
        <taxon>Archaea</taxon>
        <taxon>Methanobacteriati</taxon>
        <taxon>Methanobacteriota</taxon>
        <taxon>Stenosarchaea group</taxon>
        <taxon>Halobacteria</taxon>
        <taxon>Halobacteriales</taxon>
        <taxon>Natrialbaceae</taxon>
        <taxon>Halobiforma</taxon>
    </lineage>
</organism>
<gene>
    <name evidence="2" type="ORF">C446_02702</name>
    <name evidence="1" type="ORF">C446_13574</name>
</gene>
<dbReference type="EMBL" id="AOMA01000022">
    <property type="protein sequence ID" value="EMA45033.1"/>
    <property type="molecule type" value="Genomic_DNA"/>
</dbReference>
<dbReference type="Proteomes" id="UP000011607">
    <property type="component" value="Unassembled WGS sequence"/>
</dbReference>
<reference evidence="2 3" key="1">
    <citation type="journal article" date="2014" name="PLoS Genet.">
        <title>Phylogenetically driven sequencing of extremely halophilic archaea reveals strategies for static and dynamic osmo-response.</title>
        <authorList>
            <person name="Becker E.A."/>
            <person name="Seitzer P.M."/>
            <person name="Tritt A."/>
            <person name="Larsen D."/>
            <person name="Krusor M."/>
            <person name="Yao A.I."/>
            <person name="Wu D."/>
            <person name="Madern D."/>
            <person name="Eisen J.A."/>
            <person name="Darling A.E."/>
            <person name="Facciotti M.T."/>
        </authorList>
    </citation>
    <scope>NUCLEOTIDE SEQUENCE [LARGE SCALE GENOMIC DNA]</scope>
    <source>
        <strain evidence="2 3">JCM 10879</strain>
    </source>
</reference>
<dbReference type="EMBL" id="AOMA01000136">
    <property type="protein sequence ID" value="EMA34113.1"/>
    <property type="molecule type" value="Genomic_DNA"/>
</dbReference>